<feature type="chain" id="PRO_5015123685" evidence="1">
    <location>
        <begin position="20"/>
        <end position="60"/>
    </location>
</feature>
<sequence>MWRSVKMLAMLLILEVKEIERLWKKNKWHPDLKIKAIRNFTFLAKRNPQGHSDLGCPRCC</sequence>
<keyword evidence="1" id="KW-0732">Signal</keyword>
<accession>A0A2P2PK45</accession>
<protein>
    <submittedName>
        <fullName evidence="2">Cationic amino acid transporter 4 vacuolar isoform X2</fullName>
    </submittedName>
</protein>
<proteinExistence type="predicted"/>
<evidence type="ECO:0000256" key="1">
    <source>
        <dbReference type="SAM" id="SignalP"/>
    </source>
</evidence>
<dbReference type="AlphaFoldDB" id="A0A2P2PK45"/>
<reference evidence="2" key="1">
    <citation type="submission" date="2018-02" db="EMBL/GenBank/DDBJ databases">
        <title>Rhizophora mucronata_Transcriptome.</title>
        <authorList>
            <person name="Meera S.P."/>
            <person name="Sreeshan A."/>
            <person name="Augustine A."/>
        </authorList>
    </citation>
    <scope>NUCLEOTIDE SEQUENCE</scope>
    <source>
        <tissue evidence="2">Leaf</tissue>
    </source>
</reference>
<name>A0A2P2PK45_RHIMU</name>
<organism evidence="2">
    <name type="scientific">Rhizophora mucronata</name>
    <name type="common">Asiatic mangrove</name>
    <dbReference type="NCBI Taxonomy" id="61149"/>
    <lineage>
        <taxon>Eukaryota</taxon>
        <taxon>Viridiplantae</taxon>
        <taxon>Streptophyta</taxon>
        <taxon>Embryophyta</taxon>
        <taxon>Tracheophyta</taxon>
        <taxon>Spermatophyta</taxon>
        <taxon>Magnoliopsida</taxon>
        <taxon>eudicotyledons</taxon>
        <taxon>Gunneridae</taxon>
        <taxon>Pentapetalae</taxon>
        <taxon>rosids</taxon>
        <taxon>fabids</taxon>
        <taxon>Malpighiales</taxon>
        <taxon>Rhizophoraceae</taxon>
        <taxon>Rhizophora</taxon>
    </lineage>
</organism>
<evidence type="ECO:0000313" key="2">
    <source>
        <dbReference type="EMBL" id="MBX55110.1"/>
    </source>
</evidence>
<dbReference type="EMBL" id="GGEC01074626">
    <property type="protein sequence ID" value="MBX55110.1"/>
    <property type="molecule type" value="Transcribed_RNA"/>
</dbReference>
<feature type="signal peptide" evidence="1">
    <location>
        <begin position="1"/>
        <end position="19"/>
    </location>
</feature>